<accession>A0A2S6AKA5</accession>
<sequence>MAQVNVAVIGYGLSGAVFHAPLIAADPRLRMAAVVTSSPERADQARGDHPGVRVFATADELFSAATDIDLMVIASPNRTHGPLTLRAVAAGLPVVVDKPFALTTVEGEAMIAAARQAGTMLTVFQNRRWDSDFRTVRRLMADGALGEVRRFESRFERWRPRIKGGWREVGGADEGAGILYDLGSHLIDQALDLFGPVGDVYCELDARRPGVRADDDAFVALTHASGVRSHLWMSAVAPQLGPRFRVLGSEAGYVCYGLDPQEAALRAGRRPGDGQPWGSVDPADWGQLGAEGELRPTPSEPGAYPDFYAEVAAALLDGAEPPVDPADAVAALRIIERARAAAAAR</sequence>
<evidence type="ECO:0000259" key="5">
    <source>
        <dbReference type="Pfam" id="PF22725"/>
    </source>
</evidence>
<dbReference type="Pfam" id="PF22725">
    <property type="entry name" value="GFO_IDH_MocA_C3"/>
    <property type="match status" value="1"/>
</dbReference>
<dbReference type="GO" id="GO:0000166">
    <property type="term" value="F:nucleotide binding"/>
    <property type="evidence" value="ECO:0007669"/>
    <property type="project" value="InterPro"/>
</dbReference>
<evidence type="ECO:0000256" key="3">
    <source>
        <dbReference type="SAM" id="MobiDB-lite"/>
    </source>
</evidence>
<dbReference type="Proteomes" id="UP000239874">
    <property type="component" value="Unassembled WGS sequence"/>
</dbReference>
<reference evidence="6 7" key="1">
    <citation type="submission" date="2018-02" db="EMBL/GenBank/DDBJ databases">
        <title>8 Nocardia nova and 1 Nocardia cyriacigeorgica strain used for evolution to TMP-SMX.</title>
        <authorList>
            <person name="Mehta H."/>
            <person name="Weng J."/>
            <person name="Shamoo Y."/>
        </authorList>
    </citation>
    <scope>NUCLEOTIDE SEQUENCE [LARGE SCALE GENOMIC DNA]</scope>
    <source>
        <strain evidence="6 7">MDA3139</strain>
    </source>
</reference>
<feature type="domain" description="Gfo/Idh/MocA-like oxidoreductase N-terminal" evidence="4">
    <location>
        <begin position="4"/>
        <end position="123"/>
    </location>
</feature>
<dbReference type="Gene3D" id="3.40.50.720">
    <property type="entry name" value="NAD(P)-binding Rossmann-like Domain"/>
    <property type="match status" value="1"/>
</dbReference>
<dbReference type="Pfam" id="PF01408">
    <property type="entry name" value="GFO_IDH_MocA"/>
    <property type="match status" value="1"/>
</dbReference>
<gene>
    <name evidence="6" type="ORF">C5E45_24140</name>
</gene>
<evidence type="ECO:0000259" key="4">
    <source>
        <dbReference type="Pfam" id="PF01408"/>
    </source>
</evidence>
<dbReference type="SUPFAM" id="SSF51735">
    <property type="entry name" value="NAD(P)-binding Rossmann-fold domains"/>
    <property type="match status" value="1"/>
</dbReference>
<dbReference type="AlphaFoldDB" id="A0A2S6AKA5"/>
<dbReference type="RefSeq" id="WP_104377490.1">
    <property type="nucleotide sequence ID" value="NZ_PSZC01000019.1"/>
</dbReference>
<dbReference type="InterPro" id="IPR051317">
    <property type="entry name" value="Gfo/Idh/MocA_oxidoreduct"/>
</dbReference>
<dbReference type="EMBL" id="PSZC01000019">
    <property type="protein sequence ID" value="PPJ35647.1"/>
    <property type="molecule type" value="Genomic_DNA"/>
</dbReference>
<evidence type="ECO:0000256" key="1">
    <source>
        <dbReference type="ARBA" id="ARBA00010928"/>
    </source>
</evidence>
<proteinExistence type="inferred from homology"/>
<dbReference type="Gene3D" id="3.30.360.10">
    <property type="entry name" value="Dihydrodipicolinate Reductase, domain 2"/>
    <property type="match status" value="1"/>
</dbReference>
<evidence type="ECO:0000313" key="7">
    <source>
        <dbReference type="Proteomes" id="UP000239874"/>
    </source>
</evidence>
<dbReference type="OrthoDB" id="256869at2"/>
<evidence type="ECO:0000256" key="2">
    <source>
        <dbReference type="ARBA" id="ARBA00023002"/>
    </source>
</evidence>
<feature type="region of interest" description="Disordered" evidence="3">
    <location>
        <begin position="268"/>
        <end position="302"/>
    </location>
</feature>
<name>A0A2S6AKA5_9NOCA</name>
<keyword evidence="2" id="KW-0560">Oxidoreductase</keyword>
<organism evidence="6 7">
    <name type="scientific">Nocardia nova</name>
    <dbReference type="NCBI Taxonomy" id="37330"/>
    <lineage>
        <taxon>Bacteria</taxon>
        <taxon>Bacillati</taxon>
        <taxon>Actinomycetota</taxon>
        <taxon>Actinomycetes</taxon>
        <taxon>Mycobacteriales</taxon>
        <taxon>Nocardiaceae</taxon>
        <taxon>Nocardia</taxon>
    </lineage>
</organism>
<dbReference type="InterPro" id="IPR036291">
    <property type="entry name" value="NAD(P)-bd_dom_sf"/>
</dbReference>
<evidence type="ECO:0000313" key="6">
    <source>
        <dbReference type="EMBL" id="PPJ35647.1"/>
    </source>
</evidence>
<dbReference type="PANTHER" id="PTHR43708:SF5">
    <property type="entry name" value="CONSERVED EXPRESSED OXIDOREDUCTASE (EUROFUNG)-RELATED"/>
    <property type="match status" value="1"/>
</dbReference>
<dbReference type="PANTHER" id="PTHR43708">
    <property type="entry name" value="CONSERVED EXPRESSED OXIDOREDUCTASE (EUROFUNG)"/>
    <property type="match status" value="1"/>
</dbReference>
<dbReference type="SUPFAM" id="SSF55347">
    <property type="entry name" value="Glyceraldehyde-3-phosphate dehydrogenase-like, C-terminal domain"/>
    <property type="match status" value="1"/>
</dbReference>
<comment type="similarity">
    <text evidence="1">Belongs to the Gfo/Idh/MocA family.</text>
</comment>
<protein>
    <submittedName>
        <fullName evidence="6">Oxidoreductase</fullName>
    </submittedName>
</protein>
<dbReference type="InterPro" id="IPR055170">
    <property type="entry name" value="GFO_IDH_MocA-like_dom"/>
</dbReference>
<comment type="caution">
    <text evidence="6">The sequence shown here is derived from an EMBL/GenBank/DDBJ whole genome shotgun (WGS) entry which is preliminary data.</text>
</comment>
<dbReference type="GO" id="GO:0016491">
    <property type="term" value="F:oxidoreductase activity"/>
    <property type="evidence" value="ECO:0007669"/>
    <property type="project" value="UniProtKB-KW"/>
</dbReference>
<feature type="domain" description="GFO/IDH/MocA-like oxidoreductase" evidence="5">
    <location>
        <begin position="133"/>
        <end position="253"/>
    </location>
</feature>
<dbReference type="InterPro" id="IPR000683">
    <property type="entry name" value="Gfo/Idh/MocA-like_OxRdtase_N"/>
</dbReference>